<proteinExistence type="predicted"/>
<protein>
    <submittedName>
        <fullName evidence="1">Uncharacterized protein</fullName>
    </submittedName>
</protein>
<evidence type="ECO:0000313" key="1">
    <source>
        <dbReference type="EMBL" id="MEL1243164.1"/>
    </source>
</evidence>
<organism evidence="1 2">
    <name type="scientific">Flavobacterium arundinis</name>
    <dbReference type="NCBI Taxonomy" id="3139143"/>
    <lineage>
        <taxon>Bacteria</taxon>
        <taxon>Pseudomonadati</taxon>
        <taxon>Bacteroidota</taxon>
        <taxon>Flavobacteriia</taxon>
        <taxon>Flavobacteriales</taxon>
        <taxon>Flavobacteriaceae</taxon>
        <taxon>Flavobacterium</taxon>
    </lineage>
</organism>
<dbReference type="Proteomes" id="UP001464555">
    <property type="component" value="Unassembled WGS sequence"/>
</dbReference>
<evidence type="ECO:0000313" key="2">
    <source>
        <dbReference type="Proteomes" id="UP001464555"/>
    </source>
</evidence>
<comment type="caution">
    <text evidence="1">The sequence shown here is derived from an EMBL/GenBank/DDBJ whole genome shotgun (WGS) entry which is preliminary data.</text>
</comment>
<sequence>MKIIALFFVCAIAFSGYGQKGLRFEDAPQKGIEVKKLDADYRSAIDSDPKKAVFKTDAEIEKHVQAYQDFLMDFGAFLLENNFKWTATTRAFNRIYMKPDGTIDYFLYHFNTPVTEEQEKEFNRLLNIYIKDKKFGVTANEKFAQCSPVTYPKSE</sequence>
<gene>
    <name evidence="1" type="ORF">AAEO56_02725</name>
</gene>
<dbReference type="EMBL" id="JBBYHR010000001">
    <property type="protein sequence ID" value="MEL1243164.1"/>
    <property type="molecule type" value="Genomic_DNA"/>
</dbReference>
<keyword evidence="2" id="KW-1185">Reference proteome</keyword>
<name>A0ABU9HSU4_9FLAO</name>
<dbReference type="RefSeq" id="WP_341695481.1">
    <property type="nucleotide sequence ID" value="NZ_JBBYHR010000001.1"/>
</dbReference>
<reference evidence="1 2" key="1">
    <citation type="submission" date="2024-04" db="EMBL/GenBank/DDBJ databases">
        <title>Flavobacterium sp. DGU11 16S ribosomal RNA gene Genome sequencing and assembly.</title>
        <authorList>
            <person name="Park S."/>
        </authorList>
    </citation>
    <scope>NUCLEOTIDE SEQUENCE [LARGE SCALE GENOMIC DNA]</scope>
    <source>
        <strain evidence="1 2">DGU11</strain>
    </source>
</reference>
<accession>A0ABU9HSU4</accession>